<feature type="region of interest" description="Disordered" evidence="1">
    <location>
        <begin position="123"/>
        <end position="142"/>
    </location>
</feature>
<dbReference type="Proteomes" id="UP000266841">
    <property type="component" value="Unassembled WGS sequence"/>
</dbReference>
<organism evidence="2 3">
    <name type="scientific">Thalassiosira oceanica</name>
    <name type="common">Marine diatom</name>
    <dbReference type="NCBI Taxonomy" id="159749"/>
    <lineage>
        <taxon>Eukaryota</taxon>
        <taxon>Sar</taxon>
        <taxon>Stramenopiles</taxon>
        <taxon>Ochrophyta</taxon>
        <taxon>Bacillariophyta</taxon>
        <taxon>Coscinodiscophyceae</taxon>
        <taxon>Thalassiosirophycidae</taxon>
        <taxon>Thalassiosirales</taxon>
        <taxon>Thalassiosiraceae</taxon>
        <taxon>Thalassiosira</taxon>
    </lineage>
</organism>
<accession>K0T7A6</accession>
<feature type="compositionally biased region" description="Basic residues" evidence="1">
    <location>
        <begin position="123"/>
        <end position="140"/>
    </location>
</feature>
<evidence type="ECO:0000256" key="1">
    <source>
        <dbReference type="SAM" id="MobiDB-lite"/>
    </source>
</evidence>
<keyword evidence="3" id="KW-1185">Reference proteome</keyword>
<reference evidence="2 3" key="1">
    <citation type="journal article" date="2012" name="Genome Biol.">
        <title>Genome and low-iron response of an oceanic diatom adapted to chronic iron limitation.</title>
        <authorList>
            <person name="Lommer M."/>
            <person name="Specht M."/>
            <person name="Roy A.S."/>
            <person name="Kraemer L."/>
            <person name="Andreson R."/>
            <person name="Gutowska M.A."/>
            <person name="Wolf J."/>
            <person name="Bergner S.V."/>
            <person name="Schilhabel M.B."/>
            <person name="Klostermeier U.C."/>
            <person name="Beiko R.G."/>
            <person name="Rosenstiel P."/>
            <person name="Hippler M."/>
            <person name="Laroche J."/>
        </authorList>
    </citation>
    <scope>NUCLEOTIDE SEQUENCE [LARGE SCALE GENOMIC DNA]</scope>
    <source>
        <strain evidence="2 3">CCMP1005</strain>
    </source>
</reference>
<comment type="caution">
    <text evidence="2">The sequence shown here is derived from an EMBL/GenBank/DDBJ whole genome shotgun (WGS) entry which is preliminary data.</text>
</comment>
<sequence>MVPIGLPYPVAPSKALGPCITKRASERLPGPNFSDGSLRQKCPLPTQNAARIASCGPNSTMVFKNRTRKSSFLGILPSRTTSHSRSTNSGRRGARYVSLAKEKRYEVATSMSLELATPDAVSSRRRIRDSHGSRSRHSRGWVHLGGPQKLPVERDDVVNSIVRCDMLEVFEMKRRAKHLGPIFAAFRYSDRHRHS</sequence>
<dbReference type="EMBL" id="AGNL01004431">
    <property type="protein sequence ID" value="EJK73530.1"/>
    <property type="molecule type" value="Genomic_DNA"/>
</dbReference>
<dbReference type="AlphaFoldDB" id="K0T7A6"/>
<proteinExistence type="predicted"/>
<evidence type="ECO:0000313" key="2">
    <source>
        <dbReference type="EMBL" id="EJK73530.1"/>
    </source>
</evidence>
<name>K0T7A6_THAOC</name>
<evidence type="ECO:0000313" key="3">
    <source>
        <dbReference type="Proteomes" id="UP000266841"/>
    </source>
</evidence>
<protein>
    <submittedName>
        <fullName evidence="2">Uncharacterized protein</fullName>
    </submittedName>
</protein>
<gene>
    <name evidence="2" type="ORF">THAOC_04840</name>
</gene>